<feature type="transmembrane region" description="Helical" evidence="8">
    <location>
        <begin position="177"/>
        <end position="200"/>
    </location>
</feature>
<evidence type="ECO:0000256" key="3">
    <source>
        <dbReference type="ARBA" id="ARBA00022448"/>
    </source>
</evidence>
<evidence type="ECO:0000313" key="10">
    <source>
        <dbReference type="EMBL" id="RDJ28231.1"/>
    </source>
</evidence>
<dbReference type="InterPro" id="IPR000515">
    <property type="entry name" value="MetI-like"/>
</dbReference>
<dbReference type="PROSITE" id="PS50928">
    <property type="entry name" value="ABC_TM1"/>
    <property type="match status" value="1"/>
</dbReference>
<sequence>MTQRSGTLAMRSGAPMAMVRRRKAIDGRLSALLLFLPPALLLFTIFVVLPIVEAAWYSGFNWNGFGTPTKWIGLDNYWFVFDSRGFGTAFRNNLLIIAVSLVIQLPLALSLALILAERFRGSVALRMLFFLPYVLAEIATGLIFSFIYDGNYGLLASIFRAFGAEAPHLLASTQTSMLAILIVVVWKYFGFHMMLFIAALQGMDKNLVEAARIDGASRMQVLRHIVVPLLYPTIRLSIFFAVVGSLQLFDLVMPLTRGGPADSSNTMVSFLYNNGVSRMRVGYGSAIGVILFVICVTFAFTYKRWFMRDE</sequence>
<dbReference type="OrthoDB" id="9805108at2"/>
<organism evidence="10 11">
    <name type="scientific">Bosea caraganae</name>
    <dbReference type="NCBI Taxonomy" id="2763117"/>
    <lineage>
        <taxon>Bacteria</taxon>
        <taxon>Pseudomonadati</taxon>
        <taxon>Pseudomonadota</taxon>
        <taxon>Alphaproteobacteria</taxon>
        <taxon>Hyphomicrobiales</taxon>
        <taxon>Boseaceae</taxon>
        <taxon>Bosea</taxon>
    </lineage>
</organism>
<evidence type="ECO:0000259" key="9">
    <source>
        <dbReference type="PROSITE" id="PS50928"/>
    </source>
</evidence>
<dbReference type="Proteomes" id="UP000255207">
    <property type="component" value="Unassembled WGS sequence"/>
</dbReference>
<evidence type="ECO:0000256" key="4">
    <source>
        <dbReference type="ARBA" id="ARBA00022475"/>
    </source>
</evidence>
<evidence type="ECO:0000256" key="2">
    <source>
        <dbReference type="ARBA" id="ARBA00009306"/>
    </source>
</evidence>
<dbReference type="GO" id="GO:0055085">
    <property type="term" value="P:transmembrane transport"/>
    <property type="evidence" value="ECO:0007669"/>
    <property type="project" value="InterPro"/>
</dbReference>
<keyword evidence="5 8" id="KW-0812">Transmembrane</keyword>
<dbReference type="SUPFAM" id="SSF161098">
    <property type="entry name" value="MetI-like"/>
    <property type="match status" value="1"/>
</dbReference>
<dbReference type="AlphaFoldDB" id="A0A370LAK2"/>
<dbReference type="Pfam" id="PF00528">
    <property type="entry name" value="BPD_transp_1"/>
    <property type="match status" value="1"/>
</dbReference>
<dbReference type="PANTHER" id="PTHR43227:SF11">
    <property type="entry name" value="BLL4140 PROTEIN"/>
    <property type="match status" value="1"/>
</dbReference>
<evidence type="ECO:0000256" key="5">
    <source>
        <dbReference type="ARBA" id="ARBA00022692"/>
    </source>
</evidence>
<keyword evidence="4" id="KW-1003">Cell membrane</keyword>
<feature type="transmembrane region" description="Helical" evidence="8">
    <location>
        <begin position="221"/>
        <end position="243"/>
    </location>
</feature>
<keyword evidence="3 8" id="KW-0813">Transport</keyword>
<feature type="transmembrane region" description="Helical" evidence="8">
    <location>
        <begin position="128"/>
        <end position="148"/>
    </location>
</feature>
<evidence type="ECO:0000256" key="8">
    <source>
        <dbReference type="RuleBase" id="RU363032"/>
    </source>
</evidence>
<comment type="caution">
    <text evidence="10">The sequence shown here is derived from an EMBL/GenBank/DDBJ whole genome shotgun (WGS) entry which is preliminary data.</text>
</comment>
<protein>
    <submittedName>
        <fullName evidence="10">Sugar ABC transporter permease</fullName>
    </submittedName>
</protein>
<dbReference type="EMBL" id="QQTP01000002">
    <property type="protein sequence ID" value="RDJ28231.1"/>
    <property type="molecule type" value="Genomic_DNA"/>
</dbReference>
<keyword evidence="6 8" id="KW-1133">Transmembrane helix</keyword>
<keyword evidence="11" id="KW-1185">Reference proteome</keyword>
<feature type="domain" description="ABC transmembrane type-1" evidence="9">
    <location>
        <begin position="90"/>
        <end position="302"/>
    </location>
</feature>
<comment type="subcellular location">
    <subcellularLocation>
        <location evidence="1 8">Cell membrane</location>
        <topology evidence="1 8">Multi-pass membrane protein</topology>
    </subcellularLocation>
</comment>
<dbReference type="InterPro" id="IPR035906">
    <property type="entry name" value="MetI-like_sf"/>
</dbReference>
<reference evidence="11" key="1">
    <citation type="submission" date="2018-07" db="EMBL/GenBank/DDBJ databases">
        <authorList>
            <person name="Safronova V.I."/>
            <person name="Chirak E.R."/>
            <person name="Sazanova A.L."/>
        </authorList>
    </citation>
    <scope>NUCLEOTIDE SEQUENCE [LARGE SCALE GENOMIC DNA]</scope>
    <source>
        <strain evidence="11">RCAM04685</strain>
    </source>
</reference>
<feature type="transmembrane region" description="Helical" evidence="8">
    <location>
        <begin position="281"/>
        <end position="302"/>
    </location>
</feature>
<dbReference type="CDD" id="cd06261">
    <property type="entry name" value="TM_PBP2"/>
    <property type="match status" value="1"/>
</dbReference>
<keyword evidence="7 8" id="KW-0472">Membrane</keyword>
<proteinExistence type="inferred from homology"/>
<evidence type="ECO:0000313" key="11">
    <source>
        <dbReference type="Proteomes" id="UP000255207"/>
    </source>
</evidence>
<evidence type="ECO:0000256" key="1">
    <source>
        <dbReference type="ARBA" id="ARBA00004651"/>
    </source>
</evidence>
<feature type="transmembrane region" description="Helical" evidence="8">
    <location>
        <begin position="94"/>
        <end position="116"/>
    </location>
</feature>
<evidence type="ECO:0000256" key="6">
    <source>
        <dbReference type="ARBA" id="ARBA00022989"/>
    </source>
</evidence>
<evidence type="ECO:0000256" key="7">
    <source>
        <dbReference type="ARBA" id="ARBA00023136"/>
    </source>
</evidence>
<dbReference type="PANTHER" id="PTHR43227">
    <property type="entry name" value="BLL4140 PROTEIN"/>
    <property type="match status" value="1"/>
</dbReference>
<gene>
    <name evidence="10" type="ORF">DWE98_06515</name>
</gene>
<name>A0A370LAK2_9HYPH</name>
<dbReference type="GO" id="GO:0005886">
    <property type="term" value="C:plasma membrane"/>
    <property type="evidence" value="ECO:0007669"/>
    <property type="project" value="UniProtKB-SubCell"/>
</dbReference>
<comment type="similarity">
    <text evidence="2 8">Belongs to the binding-protein-dependent transport system permease family.</text>
</comment>
<dbReference type="InterPro" id="IPR050809">
    <property type="entry name" value="UgpAE/MalFG_permease"/>
</dbReference>
<dbReference type="Gene3D" id="1.10.3720.10">
    <property type="entry name" value="MetI-like"/>
    <property type="match status" value="1"/>
</dbReference>
<accession>A0A370LAK2</accession>